<sequence>MALSATKPARSALAKRPIAGVNQQDSKKRGPPPPPYSETPPSQETAKKPRENNVDNGKLRISMDYGTATLAVAFAFVRPGRSLTQADIHNISFGKDCYAPQIAAWANDGTFHWGYGVHEALKKGEIKLDQTITLWKLLLYKDHATSKMAERADAALGSRTLNELLEAHLRDIMTKVKQSIKTHTSTVLALKDEHVKAIDDIPCELLLSVPQMWKPPANIRMTNAAKRAGIPCVELVYEPQSAAAYYTHNIRDTDPQQMRIGDVLLVADIGGGTGDFVSYRYETDSDAGAKVRLAVVKAAKGALCGSVWVTEKFLAWLKNQAPSGWQSLCNKLGLSDALAVAQATSAFDTHKQNFGPHDTQDVFITLRGVAGAKMELWDKRITHAQMVGFFKPVIAEIFKCIDDQLTPHTREMIIPGGFGRSEYLLDLLRKKYPRIRILEQYADELGSFHCVARGSLSRYRSIKQSTWPSTGSFGIGQDEPWDAKIHVDATKIASRSCRQTTWDEKLVEYDRITGKVPMVYMRWLPLLSRSDHTTSTRSTTVTAQTITTCAWQITHIPPSQESISLQVYYTDHDIPRHAPMLHGMHFKQPGAALRDEFEGWGEELVLPLEDLKKMGHELMENVKGEEVYEIHYRVVLRCCGADVGLTWEVAKPGVEVLAEQDPMDVDAEMELAGHQVFEIVTSSHNPMPRTNVDD</sequence>
<dbReference type="PANTHER" id="PTHR14187">
    <property type="entry name" value="ALPHA KINASE/ELONGATION FACTOR 2 KINASE"/>
    <property type="match status" value="1"/>
</dbReference>
<dbReference type="CDD" id="cd10170">
    <property type="entry name" value="ASKHA_NBD_HSP70"/>
    <property type="match status" value="1"/>
</dbReference>
<dbReference type="EMBL" id="JAUTXT010000023">
    <property type="protein sequence ID" value="KAK3673844.1"/>
    <property type="molecule type" value="Genomic_DNA"/>
</dbReference>
<proteinExistence type="predicted"/>
<dbReference type="AlphaFoldDB" id="A0AAE0WLD8"/>
<dbReference type="Proteomes" id="UP001274830">
    <property type="component" value="Unassembled WGS sequence"/>
</dbReference>
<feature type="region of interest" description="Disordered" evidence="1">
    <location>
        <begin position="1"/>
        <end position="59"/>
    </location>
</feature>
<accession>A0AAE0WLD8</accession>
<dbReference type="SUPFAM" id="SSF53067">
    <property type="entry name" value="Actin-like ATPase domain"/>
    <property type="match status" value="2"/>
</dbReference>
<dbReference type="Gene3D" id="3.30.420.40">
    <property type="match status" value="2"/>
</dbReference>
<protein>
    <submittedName>
        <fullName evidence="2">Uncharacterized protein</fullName>
    </submittedName>
</protein>
<comment type="caution">
    <text evidence="2">The sequence shown here is derived from an EMBL/GenBank/DDBJ whole genome shotgun (WGS) entry which is preliminary data.</text>
</comment>
<gene>
    <name evidence="2" type="ORF">LTR78_006399</name>
</gene>
<keyword evidence="3" id="KW-1185">Reference proteome</keyword>
<organism evidence="2 3">
    <name type="scientific">Recurvomyces mirabilis</name>
    <dbReference type="NCBI Taxonomy" id="574656"/>
    <lineage>
        <taxon>Eukaryota</taxon>
        <taxon>Fungi</taxon>
        <taxon>Dikarya</taxon>
        <taxon>Ascomycota</taxon>
        <taxon>Pezizomycotina</taxon>
        <taxon>Dothideomycetes</taxon>
        <taxon>Dothideomycetidae</taxon>
        <taxon>Mycosphaerellales</taxon>
        <taxon>Teratosphaeriaceae</taxon>
        <taxon>Recurvomyces</taxon>
    </lineage>
</organism>
<evidence type="ECO:0000313" key="2">
    <source>
        <dbReference type="EMBL" id="KAK3673844.1"/>
    </source>
</evidence>
<dbReference type="PANTHER" id="PTHR14187:SF5">
    <property type="entry name" value="HEAT SHOCK 70 KDA PROTEIN 12A"/>
    <property type="match status" value="1"/>
</dbReference>
<dbReference type="InterPro" id="IPR043129">
    <property type="entry name" value="ATPase_NBD"/>
</dbReference>
<reference evidence="2" key="1">
    <citation type="submission" date="2023-07" db="EMBL/GenBank/DDBJ databases">
        <title>Black Yeasts Isolated from many extreme environments.</title>
        <authorList>
            <person name="Coleine C."/>
            <person name="Stajich J.E."/>
            <person name="Selbmann L."/>
        </authorList>
    </citation>
    <scope>NUCLEOTIDE SEQUENCE</scope>
    <source>
        <strain evidence="2">CCFEE 5485</strain>
    </source>
</reference>
<evidence type="ECO:0000313" key="3">
    <source>
        <dbReference type="Proteomes" id="UP001274830"/>
    </source>
</evidence>
<evidence type="ECO:0000256" key="1">
    <source>
        <dbReference type="SAM" id="MobiDB-lite"/>
    </source>
</evidence>
<name>A0AAE0WLD8_9PEZI</name>
<dbReference type="Gene3D" id="3.90.640.10">
    <property type="entry name" value="Actin, Chain A, domain 4"/>
    <property type="match status" value="1"/>
</dbReference>